<evidence type="ECO:0000313" key="2">
    <source>
        <dbReference type="EMBL" id="KIK60690.1"/>
    </source>
</evidence>
<proteinExistence type="predicted"/>
<dbReference type="OrthoDB" id="3092101at2759"/>
<evidence type="ECO:0000256" key="1">
    <source>
        <dbReference type="SAM" id="MobiDB-lite"/>
    </source>
</evidence>
<evidence type="ECO:0000313" key="3">
    <source>
        <dbReference type="Proteomes" id="UP000053593"/>
    </source>
</evidence>
<reference evidence="2 3" key="1">
    <citation type="submission" date="2014-04" db="EMBL/GenBank/DDBJ databases">
        <title>Evolutionary Origins and Diversification of the Mycorrhizal Mutualists.</title>
        <authorList>
            <consortium name="DOE Joint Genome Institute"/>
            <consortium name="Mycorrhizal Genomics Consortium"/>
            <person name="Kohler A."/>
            <person name="Kuo A."/>
            <person name="Nagy L.G."/>
            <person name="Floudas D."/>
            <person name="Copeland A."/>
            <person name="Barry K.W."/>
            <person name="Cichocki N."/>
            <person name="Veneault-Fourrey C."/>
            <person name="LaButti K."/>
            <person name="Lindquist E.A."/>
            <person name="Lipzen A."/>
            <person name="Lundell T."/>
            <person name="Morin E."/>
            <person name="Murat C."/>
            <person name="Riley R."/>
            <person name="Ohm R."/>
            <person name="Sun H."/>
            <person name="Tunlid A."/>
            <person name="Henrissat B."/>
            <person name="Grigoriev I.V."/>
            <person name="Hibbett D.S."/>
            <person name="Martin F."/>
        </authorList>
    </citation>
    <scope>NUCLEOTIDE SEQUENCE [LARGE SCALE GENOMIC DNA]</scope>
    <source>
        <strain evidence="2 3">FD-317 M1</strain>
    </source>
</reference>
<sequence>MLEKLDKKAVTYVKYLQEFLYHKMMTAGPEVVPPQTYKYNALTAFALQATSQDSNQDMAEGSAATSHEGITLDRTTEDNTSKPHAAEDETGRGSALENISNDMGSTSES</sequence>
<gene>
    <name evidence="2" type="ORF">GYMLUDRAFT_244264</name>
</gene>
<name>A0A0D0BAG2_9AGAR</name>
<organism evidence="2 3">
    <name type="scientific">Collybiopsis luxurians FD-317 M1</name>
    <dbReference type="NCBI Taxonomy" id="944289"/>
    <lineage>
        <taxon>Eukaryota</taxon>
        <taxon>Fungi</taxon>
        <taxon>Dikarya</taxon>
        <taxon>Basidiomycota</taxon>
        <taxon>Agaricomycotina</taxon>
        <taxon>Agaricomycetes</taxon>
        <taxon>Agaricomycetidae</taxon>
        <taxon>Agaricales</taxon>
        <taxon>Marasmiineae</taxon>
        <taxon>Omphalotaceae</taxon>
        <taxon>Collybiopsis</taxon>
        <taxon>Collybiopsis luxurians</taxon>
    </lineage>
</organism>
<feature type="compositionally biased region" description="Basic and acidic residues" evidence="1">
    <location>
        <begin position="70"/>
        <end position="91"/>
    </location>
</feature>
<feature type="region of interest" description="Disordered" evidence="1">
    <location>
        <begin position="52"/>
        <end position="109"/>
    </location>
</feature>
<protein>
    <submittedName>
        <fullName evidence="2">Uncharacterized protein</fullName>
    </submittedName>
</protein>
<dbReference type="AlphaFoldDB" id="A0A0D0BAG2"/>
<dbReference type="HOGENOM" id="CLU_2184264_0_0_1"/>
<dbReference type="Proteomes" id="UP000053593">
    <property type="component" value="Unassembled WGS sequence"/>
</dbReference>
<accession>A0A0D0BAG2</accession>
<feature type="compositionally biased region" description="Polar residues" evidence="1">
    <location>
        <begin position="97"/>
        <end position="109"/>
    </location>
</feature>
<keyword evidence="3" id="KW-1185">Reference proteome</keyword>
<dbReference type="EMBL" id="KN834774">
    <property type="protein sequence ID" value="KIK60690.1"/>
    <property type="molecule type" value="Genomic_DNA"/>
</dbReference>